<dbReference type="InterPro" id="IPR005064">
    <property type="entry name" value="BUG"/>
</dbReference>
<dbReference type="PANTHER" id="PTHR42928:SF5">
    <property type="entry name" value="BLR1237 PROTEIN"/>
    <property type="match status" value="1"/>
</dbReference>
<reference evidence="2" key="1">
    <citation type="submission" date="2020-08" db="EMBL/GenBank/DDBJ databases">
        <title>Ramlibacter sp. USB13 16S ribosomal RNA gene genome sequencing and assembly.</title>
        <authorList>
            <person name="Kang M."/>
        </authorList>
    </citation>
    <scope>NUCLEOTIDE SEQUENCE</scope>
    <source>
        <strain evidence="2">USB13</strain>
    </source>
</reference>
<organism evidence="2 3">
    <name type="scientific">Ramlibacter cellulosilyticus</name>
    <dbReference type="NCBI Taxonomy" id="2764187"/>
    <lineage>
        <taxon>Bacteria</taxon>
        <taxon>Pseudomonadati</taxon>
        <taxon>Pseudomonadota</taxon>
        <taxon>Betaproteobacteria</taxon>
        <taxon>Burkholderiales</taxon>
        <taxon>Comamonadaceae</taxon>
        <taxon>Ramlibacter</taxon>
    </lineage>
</organism>
<dbReference type="SUPFAM" id="SSF53850">
    <property type="entry name" value="Periplasmic binding protein-like II"/>
    <property type="match status" value="1"/>
</dbReference>
<dbReference type="AlphaFoldDB" id="A0A923SBY7"/>
<name>A0A923SBY7_9BURK</name>
<dbReference type="InterPro" id="IPR042100">
    <property type="entry name" value="Bug_dom1"/>
</dbReference>
<evidence type="ECO:0000313" key="3">
    <source>
        <dbReference type="Proteomes" id="UP000608513"/>
    </source>
</evidence>
<dbReference type="Pfam" id="PF03401">
    <property type="entry name" value="TctC"/>
    <property type="match status" value="1"/>
</dbReference>
<keyword evidence="3" id="KW-1185">Reference proteome</keyword>
<sequence>MIVPLAAGSAVDAAARIVTEKVGRNLGQSIVVENQPGAAGLIGAGTVAKAAPDGYTIAGFNDSIMTMVPNLNPKMPWDILKDFEPVSLVATVEWGLVVPTDAPEKSAADLIANAKRRPGAINYGSGGNGSPQHIAMALFASQSGLNMKHVPYKGATQAAMGVAGKEVDAAFQGIATVTSLVKAGKVRLIGVTTPQRMPQFPDVPTVSESGLPGFEFNSWFAIMAPAGTPRDITHRLASEVQKALADPEVREKLAAQGLTPRGSSPEELGSATRAQLAKYGALIKANNITAE</sequence>
<dbReference type="Gene3D" id="3.40.190.150">
    <property type="entry name" value="Bordetella uptake gene, domain 1"/>
    <property type="match status" value="1"/>
</dbReference>
<dbReference type="Gene3D" id="3.40.190.10">
    <property type="entry name" value="Periplasmic binding protein-like II"/>
    <property type="match status" value="1"/>
</dbReference>
<evidence type="ECO:0000313" key="2">
    <source>
        <dbReference type="EMBL" id="MBC5784375.1"/>
    </source>
</evidence>
<dbReference type="Proteomes" id="UP000608513">
    <property type="component" value="Unassembled WGS sequence"/>
</dbReference>
<evidence type="ECO:0000256" key="1">
    <source>
        <dbReference type="ARBA" id="ARBA00006987"/>
    </source>
</evidence>
<accession>A0A923SBY7</accession>
<dbReference type="PANTHER" id="PTHR42928">
    <property type="entry name" value="TRICARBOXYLATE-BINDING PROTEIN"/>
    <property type="match status" value="1"/>
</dbReference>
<proteinExistence type="inferred from homology"/>
<dbReference type="PIRSF" id="PIRSF017082">
    <property type="entry name" value="YflP"/>
    <property type="match status" value="1"/>
</dbReference>
<comment type="similarity">
    <text evidence="1">Belongs to the UPF0065 (bug) family.</text>
</comment>
<protein>
    <submittedName>
        <fullName evidence="2">Tripartite tricarboxylate transporter substrate binding protein</fullName>
    </submittedName>
</protein>
<gene>
    <name evidence="2" type="ORF">H8N03_15585</name>
</gene>
<comment type="caution">
    <text evidence="2">The sequence shown here is derived from an EMBL/GenBank/DDBJ whole genome shotgun (WGS) entry which is preliminary data.</text>
</comment>
<dbReference type="EMBL" id="JACORT010000006">
    <property type="protein sequence ID" value="MBC5784375.1"/>
    <property type="molecule type" value="Genomic_DNA"/>
</dbReference>
<dbReference type="CDD" id="cd07012">
    <property type="entry name" value="PBP2_Bug_TTT"/>
    <property type="match status" value="1"/>
</dbReference>